<evidence type="ECO:0008006" key="4">
    <source>
        <dbReference type="Google" id="ProtNLM"/>
    </source>
</evidence>
<proteinExistence type="predicted"/>
<comment type="caution">
    <text evidence="2">The sequence shown here is derived from an EMBL/GenBank/DDBJ whole genome shotgun (WGS) entry which is preliminary data.</text>
</comment>
<evidence type="ECO:0000256" key="1">
    <source>
        <dbReference type="SAM" id="SignalP"/>
    </source>
</evidence>
<accession>A0ABY3MTZ1</accession>
<protein>
    <recommendedName>
        <fullName evidence="4">Lipoprotein</fullName>
    </recommendedName>
</protein>
<feature type="signal peptide" evidence="1">
    <location>
        <begin position="1"/>
        <end position="25"/>
    </location>
</feature>
<dbReference type="EMBL" id="PJAI02000020">
    <property type="protein sequence ID" value="TYK64650.1"/>
    <property type="molecule type" value="Genomic_DNA"/>
</dbReference>
<sequence>MKIVRSFKRLVQYSYLFLLPVLLIACVTNSTVNNQQHTEFDFDHEIQFSQTQLDEYSYRIEVVPNNKVNFGRLSAFLLRQSLLVCGGYGYQLTVLSGIKSVDHLRESPNLIMQKLTAKLKCPIDTP</sequence>
<keyword evidence="3" id="KW-1185">Reference proteome</keyword>
<organism evidence="2 3">
    <name type="scientific">Colwellia echini</name>
    <dbReference type="NCBI Taxonomy" id="1982103"/>
    <lineage>
        <taxon>Bacteria</taxon>
        <taxon>Pseudomonadati</taxon>
        <taxon>Pseudomonadota</taxon>
        <taxon>Gammaproteobacteria</taxon>
        <taxon>Alteromonadales</taxon>
        <taxon>Colwelliaceae</taxon>
        <taxon>Colwellia</taxon>
    </lineage>
</organism>
<dbReference type="PROSITE" id="PS51257">
    <property type="entry name" value="PROKAR_LIPOPROTEIN"/>
    <property type="match status" value="1"/>
</dbReference>
<reference evidence="2 3" key="1">
    <citation type="submission" date="2019-08" db="EMBL/GenBank/DDBJ databases">
        <title>Microbe sample from Colwellia echini.</title>
        <authorList>
            <person name="Christiansen L."/>
            <person name="Pathiraja D."/>
            <person name="Schultz-Johansen M."/>
            <person name="Choi I.-G."/>
            <person name="Stougaard P."/>
        </authorList>
    </citation>
    <scope>NUCLEOTIDE SEQUENCE [LARGE SCALE GENOMIC DNA]</scope>
    <source>
        <strain evidence="2 3">A3</strain>
    </source>
</reference>
<dbReference type="Proteomes" id="UP000815846">
    <property type="component" value="Unassembled WGS sequence"/>
</dbReference>
<gene>
    <name evidence="2" type="ORF">CWS31_014450</name>
</gene>
<keyword evidence="1" id="KW-0732">Signal</keyword>
<name>A0ABY3MTZ1_9GAMM</name>
<feature type="chain" id="PRO_5045345914" description="Lipoprotein" evidence="1">
    <location>
        <begin position="26"/>
        <end position="126"/>
    </location>
</feature>
<dbReference type="RefSeq" id="WP_101344525.1">
    <property type="nucleotide sequence ID" value="NZ_PJAI02000020.1"/>
</dbReference>
<evidence type="ECO:0000313" key="3">
    <source>
        <dbReference type="Proteomes" id="UP000815846"/>
    </source>
</evidence>
<evidence type="ECO:0000313" key="2">
    <source>
        <dbReference type="EMBL" id="TYK64650.1"/>
    </source>
</evidence>